<keyword evidence="5" id="KW-0503">Monooxygenase</keyword>
<dbReference type="EC" id="1.14.13.1" evidence="7"/>
<dbReference type="PANTHER" id="PTHR13789:SF172">
    <property type="entry name" value="HYDROXYLASE, PUTATIVE (AFU_ORTHOLOGUE AFUA_1G12410)-RELATED"/>
    <property type="match status" value="1"/>
</dbReference>
<keyword evidence="8" id="KW-1185">Reference proteome</keyword>
<dbReference type="KEGG" id="ptkz:JDV02_003931"/>
<evidence type="ECO:0000256" key="5">
    <source>
        <dbReference type="ARBA" id="ARBA00023033"/>
    </source>
</evidence>
<organism evidence="7 8">
    <name type="scientific">Purpureocillium takamizusanense</name>
    <dbReference type="NCBI Taxonomy" id="2060973"/>
    <lineage>
        <taxon>Eukaryota</taxon>
        <taxon>Fungi</taxon>
        <taxon>Dikarya</taxon>
        <taxon>Ascomycota</taxon>
        <taxon>Pezizomycotina</taxon>
        <taxon>Sordariomycetes</taxon>
        <taxon>Hypocreomycetidae</taxon>
        <taxon>Hypocreales</taxon>
        <taxon>Ophiocordycipitaceae</taxon>
        <taxon>Purpureocillium</taxon>
    </lineage>
</organism>
<evidence type="ECO:0000256" key="2">
    <source>
        <dbReference type="ARBA" id="ARBA00022630"/>
    </source>
</evidence>
<proteinExistence type="inferred from homology"/>
<dbReference type="Proteomes" id="UP000829364">
    <property type="component" value="Chromosome 3"/>
</dbReference>
<dbReference type="InterPro" id="IPR002938">
    <property type="entry name" value="FAD-bd"/>
</dbReference>
<dbReference type="GO" id="GO:0071949">
    <property type="term" value="F:FAD binding"/>
    <property type="evidence" value="ECO:0007669"/>
    <property type="project" value="InterPro"/>
</dbReference>
<dbReference type="SUPFAM" id="SSF54373">
    <property type="entry name" value="FAD-linked reductases, C-terminal domain"/>
    <property type="match status" value="1"/>
</dbReference>
<dbReference type="SUPFAM" id="SSF51905">
    <property type="entry name" value="FAD/NAD(P)-binding domain"/>
    <property type="match status" value="1"/>
</dbReference>
<dbReference type="GO" id="GO:0018658">
    <property type="term" value="F:salicylate 1-monooxygenase activity"/>
    <property type="evidence" value="ECO:0007669"/>
    <property type="project" value="UniProtKB-EC"/>
</dbReference>
<dbReference type="GeneID" id="72065887"/>
<evidence type="ECO:0000313" key="7">
    <source>
        <dbReference type="EMBL" id="UNI17599.1"/>
    </source>
</evidence>
<keyword evidence="3" id="KW-0274">FAD</keyword>
<name>A0A9Q8VA79_9HYPO</name>
<feature type="domain" description="FAD-binding" evidence="6">
    <location>
        <begin position="45"/>
        <end position="398"/>
    </location>
</feature>
<dbReference type="AlphaFoldDB" id="A0A9Q8VA79"/>
<dbReference type="InterPro" id="IPR050493">
    <property type="entry name" value="FAD-dep_Monooxygenase_BioMet"/>
</dbReference>
<dbReference type="RefSeq" id="XP_047841080.1">
    <property type="nucleotide sequence ID" value="XM_047985103.1"/>
</dbReference>
<gene>
    <name evidence="7" type="ORF">JDV02_003931</name>
</gene>
<dbReference type="Gene3D" id="3.50.50.60">
    <property type="entry name" value="FAD/NAD(P)-binding domain"/>
    <property type="match status" value="1"/>
</dbReference>
<keyword evidence="2" id="KW-0285">Flavoprotein</keyword>
<sequence>MPPKTHKKREPALDRCNKETETKIYPHTTTHRTMPGIVDPQAPLDMAVVGSGLGGLSAAIALRRAGHRVTIYERYDFGGEVGASLSCASNGSRFLEEWGVDVAKARPVVLRDLIRHEWSTGDVFGVYPLGDYRERFGTDYNNFHRIDLHQHLKRVATSDEGGGVPATLKVWHKATGLDPAEGRISFENGAEATHDVVVCADGIRSQMRERLGVVPNVSRSTSCCYRCIISADKLRELGLQEFCERSAIEFWGGDGIDKIVMSACSDHDVVSCYCFYPADKNDIREDGWSISTTGETLASTFPGLDERLKTLFRNAEDIKMWRLYNHDPYPYWVKGRCCLLGDAAHPMMPDQSQGACMAIEDAGALGILFSPRYAALSVAQRLRLYEEERKPRATRLQESSRRARTDLTERIGWSSANDRPGKLTIEEVCGYDMHAHVAELARKLEG</sequence>
<accession>A0A9Q8VA79</accession>
<evidence type="ECO:0000256" key="4">
    <source>
        <dbReference type="ARBA" id="ARBA00023002"/>
    </source>
</evidence>
<dbReference type="PRINTS" id="PR00420">
    <property type="entry name" value="RNGMNOXGNASE"/>
</dbReference>
<dbReference type="InterPro" id="IPR036188">
    <property type="entry name" value="FAD/NAD-bd_sf"/>
</dbReference>
<dbReference type="EMBL" id="CP086356">
    <property type="protein sequence ID" value="UNI17599.1"/>
    <property type="molecule type" value="Genomic_DNA"/>
</dbReference>
<evidence type="ECO:0000256" key="3">
    <source>
        <dbReference type="ARBA" id="ARBA00022827"/>
    </source>
</evidence>
<protein>
    <submittedName>
        <fullName evidence="7">Salicylate 1-monooxygenase</fullName>
        <ecNumber evidence="7">1.14.13.1</ecNumber>
    </submittedName>
</protein>
<dbReference type="PANTHER" id="PTHR13789">
    <property type="entry name" value="MONOOXYGENASE"/>
    <property type="match status" value="1"/>
</dbReference>
<evidence type="ECO:0000256" key="1">
    <source>
        <dbReference type="ARBA" id="ARBA00007992"/>
    </source>
</evidence>
<evidence type="ECO:0000259" key="6">
    <source>
        <dbReference type="Pfam" id="PF01494"/>
    </source>
</evidence>
<comment type="similarity">
    <text evidence="1">Belongs to the paxM FAD-dependent monooxygenase family.</text>
</comment>
<evidence type="ECO:0000313" key="8">
    <source>
        <dbReference type="Proteomes" id="UP000829364"/>
    </source>
</evidence>
<dbReference type="Pfam" id="PF01494">
    <property type="entry name" value="FAD_binding_3"/>
    <property type="match status" value="1"/>
</dbReference>
<reference evidence="7" key="1">
    <citation type="submission" date="2021-11" db="EMBL/GenBank/DDBJ databases">
        <title>Purpureocillium_takamizusanense_genome.</title>
        <authorList>
            <person name="Nguyen N.-H."/>
        </authorList>
    </citation>
    <scope>NUCLEOTIDE SEQUENCE</scope>
    <source>
        <strain evidence="7">PT3</strain>
    </source>
</reference>
<keyword evidence="4 7" id="KW-0560">Oxidoreductase</keyword>